<dbReference type="RefSeq" id="WP_163155731.1">
    <property type="nucleotide sequence ID" value="NZ_VKHP01000073.1"/>
</dbReference>
<organism evidence="2 3">
    <name type="scientific">Bradyrhizobium uaiense</name>
    <dbReference type="NCBI Taxonomy" id="2594946"/>
    <lineage>
        <taxon>Bacteria</taxon>
        <taxon>Pseudomonadati</taxon>
        <taxon>Pseudomonadota</taxon>
        <taxon>Alphaproteobacteria</taxon>
        <taxon>Hyphomicrobiales</taxon>
        <taxon>Nitrobacteraceae</taxon>
        <taxon>Bradyrhizobium</taxon>
    </lineage>
</organism>
<keyword evidence="3" id="KW-1185">Reference proteome</keyword>
<feature type="region of interest" description="Disordered" evidence="1">
    <location>
        <begin position="197"/>
        <end position="218"/>
    </location>
</feature>
<dbReference type="EMBL" id="VKHP01000073">
    <property type="protein sequence ID" value="NEU97909.1"/>
    <property type="molecule type" value="Genomic_DNA"/>
</dbReference>
<dbReference type="Proteomes" id="UP000468531">
    <property type="component" value="Unassembled WGS sequence"/>
</dbReference>
<evidence type="ECO:0000313" key="3">
    <source>
        <dbReference type="Proteomes" id="UP000468531"/>
    </source>
</evidence>
<dbReference type="Pfam" id="PF13835">
    <property type="entry name" value="DUF4194"/>
    <property type="match status" value="1"/>
</dbReference>
<sequence length="218" mass="23946">MGNDAPVSIEHVKVRLLAGPLREDDDPDLWQQLFLGRDHLSRWFDELGVELVVHNDYRIALLRQTSDSVRERRAQDKGKAALPPLLQSRALTFLESQVLAYLHDKLNSAAGMGILDQSILRSEVCDAIINLQPDAQRNNEATLTGRINAALNKFKDYGLIEETQLSGQPAIQPQLILLVMVPRDELERFSGLIGDLVASGEPPGGGEDAGSLGGQYGE</sequence>
<reference evidence="2 3" key="1">
    <citation type="journal article" date="2020" name="Arch. Microbiol.">
        <title>Bradyrhizobium uaiense sp. nov., a new highly efficient cowpea symbiont.</title>
        <authorList>
            <person name="Cabral Michel D."/>
            <person name="Azarias Guimaraes A."/>
            <person name="Martins da Costa E."/>
            <person name="Soares de Carvalho T."/>
            <person name="Balsanelli E."/>
            <person name="Willems A."/>
            <person name="Maltempi de Souza E."/>
            <person name="de Souza Moreira F.M."/>
        </authorList>
    </citation>
    <scope>NUCLEOTIDE SEQUENCE [LARGE SCALE GENOMIC DNA]</scope>
    <source>
        <strain evidence="2 3">UFLA 03-164</strain>
    </source>
</reference>
<comment type="caution">
    <text evidence="2">The sequence shown here is derived from an EMBL/GenBank/DDBJ whole genome shotgun (WGS) entry which is preliminary data.</text>
</comment>
<name>A0A6P1BI63_9BRAD</name>
<protein>
    <submittedName>
        <fullName evidence="2">DUF4194 domain-containing protein</fullName>
    </submittedName>
</protein>
<dbReference type="AlphaFoldDB" id="A0A6P1BI63"/>
<dbReference type="InterPro" id="IPR025449">
    <property type="entry name" value="JetB"/>
</dbReference>
<feature type="compositionally biased region" description="Gly residues" evidence="1">
    <location>
        <begin position="202"/>
        <end position="218"/>
    </location>
</feature>
<gene>
    <name evidence="2" type="ORF">FNJ47_19255</name>
</gene>
<evidence type="ECO:0000313" key="2">
    <source>
        <dbReference type="EMBL" id="NEU97909.1"/>
    </source>
</evidence>
<evidence type="ECO:0000256" key="1">
    <source>
        <dbReference type="SAM" id="MobiDB-lite"/>
    </source>
</evidence>
<accession>A0A6P1BI63</accession>
<proteinExistence type="predicted"/>